<gene>
    <name evidence="2" type="ORF">CSIM01_12962</name>
</gene>
<feature type="region of interest" description="Disordered" evidence="1">
    <location>
        <begin position="74"/>
        <end position="107"/>
    </location>
</feature>
<proteinExistence type="predicted"/>
<keyword evidence="3" id="KW-1185">Reference proteome</keyword>
<feature type="region of interest" description="Disordered" evidence="1">
    <location>
        <begin position="1"/>
        <end position="24"/>
    </location>
</feature>
<dbReference type="EMBL" id="JFBX01000882">
    <property type="protein sequence ID" value="KXH26008.1"/>
    <property type="molecule type" value="Genomic_DNA"/>
</dbReference>
<accession>A0A135RR77</accession>
<dbReference type="Proteomes" id="UP000070328">
    <property type="component" value="Unassembled WGS sequence"/>
</dbReference>
<feature type="compositionally biased region" description="Acidic residues" evidence="1">
    <location>
        <begin position="1"/>
        <end position="11"/>
    </location>
</feature>
<protein>
    <submittedName>
        <fullName evidence="2">Uncharacterized protein</fullName>
    </submittedName>
</protein>
<reference evidence="2 3" key="1">
    <citation type="submission" date="2014-02" db="EMBL/GenBank/DDBJ databases">
        <title>The genome sequence of Colletotrichum simmondsii CBS122122.</title>
        <authorList>
            <person name="Baroncelli R."/>
            <person name="Thon M.R."/>
        </authorList>
    </citation>
    <scope>NUCLEOTIDE SEQUENCE [LARGE SCALE GENOMIC DNA]</scope>
    <source>
        <strain evidence="2 3">CBS122122</strain>
    </source>
</reference>
<evidence type="ECO:0000256" key="1">
    <source>
        <dbReference type="SAM" id="MobiDB-lite"/>
    </source>
</evidence>
<dbReference type="AlphaFoldDB" id="A0A135RR77"/>
<name>A0A135RR77_9PEZI</name>
<organism evidence="2 3">
    <name type="scientific">Colletotrichum simmondsii</name>
    <dbReference type="NCBI Taxonomy" id="703756"/>
    <lineage>
        <taxon>Eukaryota</taxon>
        <taxon>Fungi</taxon>
        <taxon>Dikarya</taxon>
        <taxon>Ascomycota</taxon>
        <taxon>Pezizomycotina</taxon>
        <taxon>Sordariomycetes</taxon>
        <taxon>Hypocreomycetidae</taxon>
        <taxon>Glomerellales</taxon>
        <taxon>Glomerellaceae</taxon>
        <taxon>Colletotrichum</taxon>
        <taxon>Colletotrichum acutatum species complex</taxon>
    </lineage>
</organism>
<comment type="caution">
    <text evidence="2">The sequence shown here is derived from an EMBL/GenBank/DDBJ whole genome shotgun (WGS) entry which is preliminary data.</text>
</comment>
<feature type="compositionally biased region" description="Pro residues" evidence="1">
    <location>
        <begin position="97"/>
        <end position="107"/>
    </location>
</feature>
<sequence>MSTCNNDDDEVPSLGPSTQNLSTDMVRKTHFTSVAILLVLYTREPTHKTIRKHGYSARGNQPYIAATLFVHGAEPHFNAPNPRAKPARAPPRRSEPPRLPQPPPGSP</sequence>
<evidence type="ECO:0000313" key="2">
    <source>
        <dbReference type="EMBL" id="KXH26008.1"/>
    </source>
</evidence>
<evidence type="ECO:0000313" key="3">
    <source>
        <dbReference type="Proteomes" id="UP000070328"/>
    </source>
</evidence>